<dbReference type="Proteomes" id="UP001223079">
    <property type="component" value="Unassembled WGS sequence"/>
</dbReference>
<evidence type="ECO:0000259" key="14">
    <source>
        <dbReference type="SMART" id="SM00382"/>
    </source>
</evidence>
<name>A0ABT9YRN0_9STRE</name>
<evidence type="ECO:0000256" key="3">
    <source>
        <dbReference type="ARBA" id="ARBA00022679"/>
    </source>
</evidence>
<evidence type="ECO:0000256" key="6">
    <source>
        <dbReference type="ARBA" id="ARBA00022723"/>
    </source>
</evidence>
<evidence type="ECO:0000256" key="4">
    <source>
        <dbReference type="ARBA" id="ARBA00022695"/>
    </source>
</evidence>
<evidence type="ECO:0000256" key="7">
    <source>
        <dbReference type="ARBA" id="ARBA00022741"/>
    </source>
</evidence>
<proteinExistence type="inferred from homology"/>
<comment type="catalytic activity">
    <reaction evidence="11">
        <text>DNA(n) + a 2'-deoxyribonucleoside 5'-triphosphate = DNA(n+1) + diphosphate</text>
        <dbReference type="Rhea" id="RHEA:22508"/>
        <dbReference type="Rhea" id="RHEA-COMP:17339"/>
        <dbReference type="Rhea" id="RHEA-COMP:17340"/>
        <dbReference type="ChEBI" id="CHEBI:33019"/>
        <dbReference type="ChEBI" id="CHEBI:61560"/>
        <dbReference type="ChEBI" id="CHEBI:173112"/>
        <dbReference type="EC" id="2.7.7.7"/>
    </reaction>
</comment>
<evidence type="ECO:0000256" key="13">
    <source>
        <dbReference type="SAM" id="MobiDB-lite"/>
    </source>
</evidence>
<feature type="coiled-coil region" evidence="12">
    <location>
        <begin position="361"/>
        <end position="388"/>
    </location>
</feature>
<dbReference type="Gene3D" id="1.20.272.10">
    <property type="match status" value="1"/>
</dbReference>
<dbReference type="EC" id="2.7.7.7" evidence="2"/>
<keyword evidence="6" id="KW-0479">Metal-binding</keyword>
<gene>
    <name evidence="15" type="ORF">J2S23_001213</name>
</gene>
<evidence type="ECO:0000256" key="9">
    <source>
        <dbReference type="ARBA" id="ARBA00022840"/>
    </source>
</evidence>
<dbReference type="InterPro" id="IPR012763">
    <property type="entry name" value="DNA_pol_III_sug/sutau_N"/>
</dbReference>
<dbReference type="SUPFAM" id="SSF52540">
    <property type="entry name" value="P-loop containing nucleoside triphosphate hydrolases"/>
    <property type="match status" value="1"/>
</dbReference>
<evidence type="ECO:0000256" key="12">
    <source>
        <dbReference type="SAM" id="Coils"/>
    </source>
</evidence>
<keyword evidence="3 15" id="KW-0808">Transferase</keyword>
<dbReference type="InterPro" id="IPR045085">
    <property type="entry name" value="HLD_clamp_pol_III_gamma_tau"/>
</dbReference>
<comment type="similarity">
    <text evidence="1">Belongs to the DnaX/STICHEL family.</text>
</comment>
<dbReference type="PANTHER" id="PTHR11669">
    <property type="entry name" value="REPLICATION FACTOR C / DNA POLYMERASE III GAMMA-TAU SUBUNIT"/>
    <property type="match status" value="1"/>
</dbReference>
<feature type="domain" description="AAA+ ATPase" evidence="14">
    <location>
        <begin position="36"/>
        <end position="196"/>
    </location>
</feature>
<dbReference type="NCBIfam" id="NF004046">
    <property type="entry name" value="PRK05563.1"/>
    <property type="match status" value="1"/>
</dbReference>
<accession>A0ABT9YRN0</accession>
<dbReference type="CDD" id="cd00009">
    <property type="entry name" value="AAA"/>
    <property type="match status" value="1"/>
</dbReference>
<keyword evidence="7" id="KW-0547">Nucleotide-binding</keyword>
<dbReference type="InterPro" id="IPR003593">
    <property type="entry name" value="AAA+_ATPase"/>
</dbReference>
<dbReference type="InterPro" id="IPR022754">
    <property type="entry name" value="DNA_pol_III_gamma-3"/>
</dbReference>
<keyword evidence="12" id="KW-0175">Coiled coil</keyword>
<keyword evidence="5" id="KW-0235">DNA replication</keyword>
<dbReference type="CDD" id="cd18137">
    <property type="entry name" value="HLD_clamp_pol_III_gamma_tau"/>
    <property type="match status" value="1"/>
</dbReference>
<dbReference type="SUPFAM" id="SSF48019">
    <property type="entry name" value="post-AAA+ oligomerization domain-like"/>
    <property type="match status" value="1"/>
</dbReference>
<dbReference type="InterPro" id="IPR050238">
    <property type="entry name" value="DNA_Rep/Repair_Clamp_Loader"/>
</dbReference>
<keyword evidence="16" id="KW-1185">Reference proteome</keyword>
<dbReference type="InterPro" id="IPR001270">
    <property type="entry name" value="ClpA/B"/>
</dbReference>
<evidence type="ECO:0000256" key="5">
    <source>
        <dbReference type="ARBA" id="ARBA00022705"/>
    </source>
</evidence>
<keyword evidence="10" id="KW-0239">DNA-directed DNA polymerase</keyword>
<dbReference type="PANTHER" id="PTHR11669:SF0">
    <property type="entry name" value="PROTEIN STICHEL-LIKE 2"/>
    <property type="match status" value="1"/>
</dbReference>
<feature type="compositionally biased region" description="Polar residues" evidence="13">
    <location>
        <begin position="395"/>
        <end position="407"/>
    </location>
</feature>
<dbReference type="Pfam" id="PF22608">
    <property type="entry name" value="DNAX_ATPase_lid"/>
    <property type="match status" value="1"/>
</dbReference>
<reference evidence="15 16" key="1">
    <citation type="submission" date="2023-07" db="EMBL/GenBank/DDBJ databases">
        <title>Genomic Encyclopedia of Type Strains, Phase IV (KMG-IV): sequencing the most valuable type-strain genomes for metagenomic binning, comparative biology and taxonomic classification.</title>
        <authorList>
            <person name="Goeker M."/>
        </authorList>
    </citation>
    <scope>NUCLEOTIDE SEQUENCE [LARGE SCALE GENOMIC DNA]</scope>
    <source>
        <strain evidence="15 16">DSM 105143</strain>
    </source>
</reference>
<dbReference type="Gene3D" id="3.40.50.300">
    <property type="entry name" value="P-loop containing nucleotide triphosphate hydrolases"/>
    <property type="match status" value="1"/>
</dbReference>
<dbReference type="Pfam" id="PF13177">
    <property type="entry name" value="DNA_pol3_delta2"/>
    <property type="match status" value="1"/>
</dbReference>
<evidence type="ECO:0000256" key="10">
    <source>
        <dbReference type="ARBA" id="ARBA00022932"/>
    </source>
</evidence>
<dbReference type="PRINTS" id="PR00300">
    <property type="entry name" value="CLPPROTEASEA"/>
</dbReference>
<dbReference type="NCBIfam" id="TIGR02397">
    <property type="entry name" value="dnaX_nterm"/>
    <property type="match status" value="1"/>
</dbReference>
<dbReference type="GO" id="GO:0003887">
    <property type="term" value="F:DNA-directed DNA polymerase activity"/>
    <property type="evidence" value="ECO:0007669"/>
    <property type="project" value="UniProtKB-EC"/>
</dbReference>
<sequence length="566" mass="62887">MYQALYRKYRSQSFEEMVGQEVVATTLRQAVSSGKISHAYLFSGPRGTGKTSAAKIFAKAMNCPNQVNGEPCNSCYICQSVTDGSLEDVIEIDAASNNGVDEIRDIRDKSTYAPSLAQYKVYIIDEVHMLSTGAFNALLKTLEEPTENVVFILATTELHKIPATILSRVQRFEFKAIQTAAIKDHLAKVLEYESVGYENEALAMIARRAEGGMRDALSILDQALSLTTTDHITLATVEEITGSISLQALDHYVAAIIRQDSQEALGQLQTIFEEGKSMNRFATDLLIYLRDLLLAKSGIENSRASGLFLENASIDQGHIFRYIDQVTIGLREIKASAQPKIYAEVMTMRLAEASFSQSEMSPSLSAEIETLQRQVEALQEKWQQWQNKAPVKSVGPTTQAKTAQKRPNYQIDRSRITRILEEAVENPTLARENLTKLQNAWSEVIEHLSGADRALLTGSQPVAANENHAILAFESRFNAEQTMKRDNLNVLFGNILSQAAGFSPEIIAIAQEDWVAIRAEFSSRSREKKEMSSIPQASSADLEDQQVVEIPENFAFLAETLEIKED</sequence>
<dbReference type="Pfam" id="PF12169">
    <property type="entry name" value="DNA_pol3_gamma3"/>
    <property type="match status" value="1"/>
</dbReference>
<feature type="region of interest" description="Disordered" evidence="13">
    <location>
        <begin position="388"/>
        <end position="407"/>
    </location>
</feature>
<dbReference type="RefSeq" id="WP_307121847.1">
    <property type="nucleotide sequence ID" value="NZ_JAUSTM010000010.1"/>
</dbReference>
<organism evidence="15 16">
    <name type="scientific">Streptococcus moroccensis</name>
    <dbReference type="NCBI Taxonomy" id="1451356"/>
    <lineage>
        <taxon>Bacteria</taxon>
        <taxon>Bacillati</taxon>
        <taxon>Bacillota</taxon>
        <taxon>Bacilli</taxon>
        <taxon>Lactobacillales</taxon>
        <taxon>Streptococcaceae</taxon>
        <taxon>Streptococcus</taxon>
    </lineage>
</organism>
<evidence type="ECO:0000313" key="15">
    <source>
        <dbReference type="EMBL" id="MDQ0222656.1"/>
    </source>
</evidence>
<dbReference type="Gene3D" id="1.10.8.60">
    <property type="match status" value="1"/>
</dbReference>
<keyword evidence="8" id="KW-0862">Zinc</keyword>
<evidence type="ECO:0000256" key="1">
    <source>
        <dbReference type="ARBA" id="ARBA00006360"/>
    </source>
</evidence>
<protein>
    <recommendedName>
        <fullName evidence="2">DNA-directed DNA polymerase</fullName>
        <ecNumber evidence="2">2.7.7.7</ecNumber>
    </recommendedName>
</protein>
<comment type="caution">
    <text evidence="15">The sequence shown here is derived from an EMBL/GenBank/DDBJ whole genome shotgun (WGS) entry which is preliminary data.</text>
</comment>
<dbReference type="InterPro" id="IPR027417">
    <property type="entry name" value="P-loop_NTPase"/>
</dbReference>
<evidence type="ECO:0000313" key="16">
    <source>
        <dbReference type="Proteomes" id="UP001223079"/>
    </source>
</evidence>
<evidence type="ECO:0000256" key="11">
    <source>
        <dbReference type="ARBA" id="ARBA00049244"/>
    </source>
</evidence>
<dbReference type="SMART" id="SM00382">
    <property type="entry name" value="AAA"/>
    <property type="match status" value="1"/>
</dbReference>
<keyword evidence="9" id="KW-0067">ATP-binding</keyword>
<keyword evidence="4 15" id="KW-0548">Nucleotidyltransferase</keyword>
<evidence type="ECO:0000256" key="2">
    <source>
        <dbReference type="ARBA" id="ARBA00012417"/>
    </source>
</evidence>
<evidence type="ECO:0000256" key="8">
    <source>
        <dbReference type="ARBA" id="ARBA00022833"/>
    </source>
</evidence>
<dbReference type="InterPro" id="IPR008921">
    <property type="entry name" value="DNA_pol3_clamp-load_cplx_C"/>
</dbReference>
<dbReference type="EMBL" id="JAUSTM010000010">
    <property type="protein sequence ID" value="MDQ0222656.1"/>
    <property type="molecule type" value="Genomic_DNA"/>
</dbReference>